<reference evidence="1 2" key="1">
    <citation type="submission" date="2023-11" db="EMBL/GenBank/DDBJ databases">
        <title>Dfirmibasis_genome.</title>
        <authorList>
            <person name="Edelbroek B."/>
            <person name="Kjellin J."/>
            <person name="Jerlstrom-Hultqvist J."/>
            <person name="Soderbom F."/>
        </authorList>
    </citation>
    <scope>NUCLEOTIDE SEQUENCE [LARGE SCALE GENOMIC DNA]</scope>
    <source>
        <strain evidence="1 2">TNS-C-14</strain>
    </source>
</reference>
<sequence>MLLPSLYYLDRVDDTIYLFDTVPHILLNPDTFQIFTTGKYLYKVSSSYYLNLFINYKYFLNN</sequence>
<dbReference type="Proteomes" id="UP001344447">
    <property type="component" value="Unassembled WGS sequence"/>
</dbReference>
<proteinExistence type="predicted"/>
<accession>A0AAN7YTX8</accession>
<keyword evidence="2" id="KW-1185">Reference proteome</keyword>
<evidence type="ECO:0000313" key="1">
    <source>
        <dbReference type="EMBL" id="KAK5579901.1"/>
    </source>
</evidence>
<dbReference type="EMBL" id="JAVFKY010000003">
    <property type="protein sequence ID" value="KAK5579901.1"/>
    <property type="molecule type" value="Genomic_DNA"/>
</dbReference>
<gene>
    <name evidence="1" type="ORF">RB653_009589</name>
</gene>
<dbReference type="AlphaFoldDB" id="A0AAN7YTX8"/>
<comment type="caution">
    <text evidence="1">The sequence shown here is derived from an EMBL/GenBank/DDBJ whole genome shotgun (WGS) entry which is preliminary data.</text>
</comment>
<name>A0AAN7YTX8_9MYCE</name>
<evidence type="ECO:0000313" key="2">
    <source>
        <dbReference type="Proteomes" id="UP001344447"/>
    </source>
</evidence>
<organism evidence="1 2">
    <name type="scientific">Dictyostelium firmibasis</name>
    <dbReference type="NCBI Taxonomy" id="79012"/>
    <lineage>
        <taxon>Eukaryota</taxon>
        <taxon>Amoebozoa</taxon>
        <taxon>Evosea</taxon>
        <taxon>Eumycetozoa</taxon>
        <taxon>Dictyostelia</taxon>
        <taxon>Dictyosteliales</taxon>
        <taxon>Dictyosteliaceae</taxon>
        <taxon>Dictyostelium</taxon>
    </lineage>
</organism>
<protein>
    <submittedName>
        <fullName evidence="1">Uncharacterized protein</fullName>
    </submittedName>
</protein>